<dbReference type="Proteomes" id="UP000828390">
    <property type="component" value="Unassembled WGS sequence"/>
</dbReference>
<sequence length="79" mass="9433">MFESVGRQYYQLPMFEKELYDLQVSLSCRPVKRSIAQIFGRIHITTWSDTDLDSHFYVKRRYLLRENAIAIEGENVFPD</sequence>
<name>A0A9D4HIS3_DREPO</name>
<keyword evidence="2" id="KW-1185">Reference proteome</keyword>
<dbReference type="AlphaFoldDB" id="A0A9D4HIS3"/>
<evidence type="ECO:0000313" key="2">
    <source>
        <dbReference type="Proteomes" id="UP000828390"/>
    </source>
</evidence>
<dbReference type="EMBL" id="JAIWYP010000013">
    <property type="protein sequence ID" value="KAH3718191.1"/>
    <property type="molecule type" value="Genomic_DNA"/>
</dbReference>
<reference evidence="1" key="1">
    <citation type="journal article" date="2019" name="bioRxiv">
        <title>The Genome of the Zebra Mussel, Dreissena polymorpha: A Resource for Invasive Species Research.</title>
        <authorList>
            <person name="McCartney M.A."/>
            <person name="Auch B."/>
            <person name="Kono T."/>
            <person name="Mallez S."/>
            <person name="Zhang Y."/>
            <person name="Obille A."/>
            <person name="Becker A."/>
            <person name="Abrahante J.E."/>
            <person name="Garbe J."/>
            <person name="Badalamenti J.P."/>
            <person name="Herman A."/>
            <person name="Mangelson H."/>
            <person name="Liachko I."/>
            <person name="Sullivan S."/>
            <person name="Sone E.D."/>
            <person name="Koren S."/>
            <person name="Silverstein K.A.T."/>
            <person name="Beckman K.B."/>
            <person name="Gohl D.M."/>
        </authorList>
    </citation>
    <scope>NUCLEOTIDE SEQUENCE</scope>
    <source>
        <strain evidence="1">Duluth1</strain>
        <tissue evidence="1">Whole animal</tissue>
    </source>
</reference>
<reference evidence="1" key="2">
    <citation type="submission" date="2020-11" db="EMBL/GenBank/DDBJ databases">
        <authorList>
            <person name="McCartney M.A."/>
            <person name="Auch B."/>
            <person name="Kono T."/>
            <person name="Mallez S."/>
            <person name="Becker A."/>
            <person name="Gohl D.M."/>
            <person name="Silverstein K.A.T."/>
            <person name="Koren S."/>
            <person name="Bechman K.B."/>
            <person name="Herman A."/>
            <person name="Abrahante J.E."/>
            <person name="Garbe J."/>
        </authorList>
    </citation>
    <scope>NUCLEOTIDE SEQUENCE</scope>
    <source>
        <strain evidence="1">Duluth1</strain>
        <tissue evidence="1">Whole animal</tissue>
    </source>
</reference>
<accession>A0A9D4HIS3</accession>
<evidence type="ECO:0000313" key="1">
    <source>
        <dbReference type="EMBL" id="KAH3718191.1"/>
    </source>
</evidence>
<gene>
    <name evidence="1" type="ORF">DPMN_060990</name>
</gene>
<protein>
    <submittedName>
        <fullName evidence="1">Uncharacterized protein</fullName>
    </submittedName>
</protein>
<comment type="caution">
    <text evidence="1">The sequence shown here is derived from an EMBL/GenBank/DDBJ whole genome shotgun (WGS) entry which is preliminary data.</text>
</comment>
<proteinExistence type="predicted"/>
<organism evidence="1 2">
    <name type="scientific">Dreissena polymorpha</name>
    <name type="common">Zebra mussel</name>
    <name type="synonym">Mytilus polymorpha</name>
    <dbReference type="NCBI Taxonomy" id="45954"/>
    <lineage>
        <taxon>Eukaryota</taxon>
        <taxon>Metazoa</taxon>
        <taxon>Spiralia</taxon>
        <taxon>Lophotrochozoa</taxon>
        <taxon>Mollusca</taxon>
        <taxon>Bivalvia</taxon>
        <taxon>Autobranchia</taxon>
        <taxon>Heteroconchia</taxon>
        <taxon>Euheterodonta</taxon>
        <taxon>Imparidentia</taxon>
        <taxon>Neoheterodontei</taxon>
        <taxon>Myida</taxon>
        <taxon>Dreissenoidea</taxon>
        <taxon>Dreissenidae</taxon>
        <taxon>Dreissena</taxon>
    </lineage>
</organism>